<accession>A0AAD6RL16</accession>
<name>A0AAD6RL16_9ROSI</name>
<dbReference type="Proteomes" id="UP001164929">
    <property type="component" value="Chromosome 1"/>
</dbReference>
<comment type="caution">
    <text evidence="1">The sequence shown here is derived from an EMBL/GenBank/DDBJ whole genome shotgun (WGS) entry which is preliminary data.</text>
</comment>
<gene>
    <name evidence="1" type="ORF">NC653_001271</name>
</gene>
<sequence>MGSMSLEVYRGWEVRCNFEGSISYRFTGEAVGNAIKRMLVAGDLPFIQQMEHSFLHY</sequence>
<evidence type="ECO:0000313" key="1">
    <source>
        <dbReference type="EMBL" id="KAJ7010757.1"/>
    </source>
</evidence>
<dbReference type="EMBL" id="JAQIZT010000001">
    <property type="protein sequence ID" value="KAJ7010757.1"/>
    <property type="molecule type" value="Genomic_DNA"/>
</dbReference>
<keyword evidence="2" id="KW-1185">Reference proteome</keyword>
<organism evidence="1 2">
    <name type="scientific">Populus alba x Populus x berolinensis</name>
    <dbReference type="NCBI Taxonomy" id="444605"/>
    <lineage>
        <taxon>Eukaryota</taxon>
        <taxon>Viridiplantae</taxon>
        <taxon>Streptophyta</taxon>
        <taxon>Embryophyta</taxon>
        <taxon>Tracheophyta</taxon>
        <taxon>Spermatophyta</taxon>
        <taxon>Magnoliopsida</taxon>
        <taxon>eudicotyledons</taxon>
        <taxon>Gunneridae</taxon>
        <taxon>Pentapetalae</taxon>
        <taxon>rosids</taxon>
        <taxon>fabids</taxon>
        <taxon>Malpighiales</taxon>
        <taxon>Salicaceae</taxon>
        <taxon>Saliceae</taxon>
        <taxon>Populus</taxon>
    </lineage>
</organism>
<reference evidence="1 2" key="1">
    <citation type="journal article" date="2023" name="Mol. Ecol. Resour.">
        <title>Chromosome-level genome assembly of a triploid poplar Populus alba 'Berolinensis'.</title>
        <authorList>
            <person name="Chen S."/>
            <person name="Yu Y."/>
            <person name="Wang X."/>
            <person name="Wang S."/>
            <person name="Zhang T."/>
            <person name="Zhou Y."/>
            <person name="He R."/>
            <person name="Meng N."/>
            <person name="Wang Y."/>
            <person name="Liu W."/>
            <person name="Liu Z."/>
            <person name="Liu J."/>
            <person name="Guo Q."/>
            <person name="Huang H."/>
            <person name="Sederoff R.R."/>
            <person name="Wang G."/>
            <person name="Qu G."/>
            <person name="Chen S."/>
        </authorList>
    </citation>
    <scope>NUCLEOTIDE SEQUENCE [LARGE SCALE GENOMIC DNA]</scope>
    <source>
        <strain evidence="1">SC-2020</strain>
    </source>
</reference>
<dbReference type="AlphaFoldDB" id="A0AAD6RL16"/>
<evidence type="ECO:0000313" key="2">
    <source>
        <dbReference type="Proteomes" id="UP001164929"/>
    </source>
</evidence>
<protein>
    <submittedName>
        <fullName evidence="1">Uncharacterized protein</fullName>
    </submittedName>
</protein>
<proteinExistence type="predicted"/>